<dbReference type="PROSITE" id="PS50042">
    <property type="entry name" value="CNMP_BINDING_3"/>
    <property type="match status" value="1"/>
</dbReference>
<evidence type="ECO:0000313" key="2">
    <source>
        <dbReference type="EMBL" id="MFD2556061.1"/>
    </source>
</evidence>
<sequence length="191" mass="22117">MIHKLIDYIELYTALSVAEKEDLKELVEIRQFEKHAVIFREGQISTDIYFVLEGCVRLFYDVDGTDKTAFFYTEGQFICAGESYTFSKPAAENYEVLENSTLCIFSKKTIEKLMQRSIAFENIARIAVENELLTAQRIIASFVTQSAEERYTDLLKNQGELFLRVPQHYIATFLGVSPETLSRIKQRVTRR</sequence>
<protein>
    <submittedName>
        <fullName evidence="2">Crp/Fnr family transcriptional regulator</fullName>
    </submittedName>
</protein>
<dbReference type="SUPFAM" id="SSF51206">
    <property type="entry name" value="cAMP-binding domain-like"/>
    <property type="match status" value="1"/>
</dbReference>
<evidence type="ECO:0000313" key="3">
    <source>
        <dbReference type="Proteomes" id="UP001597440"/>
    </source>
</evidence>
<feature type="domain" description="Cyclic nucleotide-binding" evidence="1">
    <location>
        <begin position="11"/>
        <end position="114"/>
    </location>
</feature>
<dbReference type="CDD" id="cd00038">
    <property type="entry name" value="CAP_ED"/>
    <property type="match status" value="1"/>
</dbReference>
<comment type="caution">
    <text evidence="2">The sequence shown here is derived from an EMBL/GenBank/DDBJ whole genome shotgun (WGS) entry which is preliminary data.</text>
</comment>
<accession>A0ABW5L4E0</accession>
<name>A0ABW5L4E0_9SPHI</name>
<dbReference type="EMBL" id="JBHULD010000018">
    <property type="protein sequence ID" value="MFD2556061.1"/>
    <property type="molecule type" value="Genomic_DNA"/>
</dbReference>
<dbReference type="Gene3D" id="2.60.120.10">
    <property type="entry name" value="Jelly Rolls"/>
    <property type="match status" value="1"/>
</dbReference>
<gene>
    <name evidence="2" type="ORF">ACFSQW_16835</name>
</gene>
<dbReference type="RefSeq" id="WP_210352861.1">
    <property type="nucleotide sequence ID" value="NZ_JAEQMU010000001.1"/>
</dbReference>
<evidence type="ECO:0000259" key="1">
    <source>
        <dbReference type="PROSITE" id="PS50042"/>
    </source>
</evidence>
<dbReference type="Proteomes" id="UP001597440">
    <property type="component" value="Unassembled WGS sequence"/>
</dbReference>
<dbReference type="PANTHER" id="PTHR24567:SF76">
    <property type="entry name" value="CYCLIC NUCLEOTIDE-BINDING DOMAIN PROTEIN"/>
    <property type="match status" value="1"/>
</dbReference>
<dbReference type="InterPro" id="IPR014710">
    <property type="entry name" value="RmlC-like_jellyroll"/>
</dbReference>
<dbReference type="InterPro" id="IPR000595">
    <property type="entry name" value="cNMP-bd_dom"/>
</dbReference>
<dbReference type="InterPro" id="IPR018490">
    <property type="entry name" value="cNMP-bd_dom_sf"/>
</dbReference>
<organism evidence="2 3">
    <name type="scientific">Sphingobacterium tabacisoli</name>
    <dbReference type="NCBI Taxonomy" id="2044855"/>
    <lineage>
        <taxon>Bacteria</taxon>
        <taxon>Pseudomonadati</taxon>
        <taxon>Bacteroidota</taxon>
        <taxon>Sphingobacteriia</taxon>
        <taxon>Sphingobacteriales</taxon>
        <taxon>Sphingobacteriaceae</taxon>
        <taxon>Sphingobacterium</taxon>
    </lineage>
</organism>
<keyword evidence="3" id="KW-1185">Reference proteome</keyword>
<dbReference type="InterPro" id="IPR050397">
    <property type="entry name" value="Env_Response_Regulators"/>
</dbReference>
<dbReference type="PANTHER" id="PTHR24567">
    <property type="entry name" value="CRP FAMILY TRANSCRIPTIONAL REGULATORY PROTEIN"/>
    <property type="match status" value="1"/>
</dbReference>
<reference evidence="3" key="1">
    <citation type="journal article" date="2019" name="Int. J. Syst. Evol. Microbiol.">
        <title>The Global Catalogue of Microorganisms (GCM) 10K type strain sequencing project: providing services to taxonomists for standard genome sequencing and annotation.</title>
        <authorList>
            <consortium name="The Broad Institute Genomics Platform"/>
            <consortium name="The Broad Institute Genome Sequencing Center for Infectious Disease"/>
            <person name="Wu L."/>
            <person name="Ma J."/>
        </authorList>
    </citation>
    <scope>NUCLEOTIDE SEQUENCE [LARGE SCALE GENOMIC DNA]</scope>
    <source>
        <strain evidence="3">KCTC 52298</strain>
    </source>
</reference>
<dbReference type="SMART" id="SM00100">
    <property type="entry name" value="cNMP"/>
    <property type="match status" value="1"/>
</dbReference>
<dbReference type="Pfam" id="PF00027">
    <property type="entry name" value="cNMP_binding"/>
    <property type="match status" value="1"/>
</dbReference>
<proteinExistence type="predicted"/>